<reference evidence="2" key="1">
    <citation type="journal article" date="2012" name="PLoS Genet.">
        <title>The genomes of the fungal plant pathogens Cladosporium fulvum and Dothistroma septosporum reveal adaptation to different hosts and lifestyles but also signatures of common ancestry.</title>
        <authorList>
            <person name="de Wit P.J.G.M."/>
            <person name="van der Burgt A."/>
            <person name="Oekmen B."/>
            <person name="Stergiopoulos I."/>
            <person name="Abd-Elsalam K.A."/>
            <person name="Aerts A.L."/>
            <person name="Bahkali A.H."/>
            <person name="Beenen H.G."/>
            <person name="Chettri P."/>
            <person name="Cox M.P."/>
            <person name="Datema E."/>
            <person name="de Vries R.P."/>
            <person name="Dhillon B."/>
            <person name="Ganley A.R."/>
            <person name="Griffiths S.A."/>
            <person name="Guo Y."/>
            <person name="Hamelin R.C."/>
            <person name="Henrissat B."/>
            <person name="Kabir M.S."/>
            <person name="Jashni M.K."/>
            <person name="Kema G."/>
            <person name="Klaubauf S."/>
            <person name="Lapidus A."/>
            <person name="Levasseur A."/>
            <person name="Lindquist E."/>
            <person name="Mehrabi R."/>
            <person name="Ohm R.A."/>
            <person name="Owen T.J."/>
            <person name="Salamov A."/>
            <person name="Schwelm A."/>
            <person name="Schijlen E."/>
            <person name="Sun H."/>
            <person name="van den Burg H.A."/>
            <person name="van Ham R.C.H.J."/>
            <person name="Zhang S."/>
            <person name="Goodwin S.B."/>
            <person name="Grigoriev I.V."/>
            <person name="Collemare J."/>
            <person name="Bradshaw R.E."/>
        </authorList>
    </citation>
    <scope>NUCLEOTIDE SEQUENCE [LARGE SCALE GENOMIC DNA]</scope>
    <source>
        <strain evidence="2">NZE10 / CBS 128990</strain>
    </source>
</reference>
<protein>
    <submittedName>
        <fullName evidence="1">Uncharacterized protein</fullName>
    </submittedName>
</protein>
<proteinExistence type="predicted"/>
<evidence type="ECO:0000313" key="2">
    <source>
        <dbReference type="Proteomes" id="UP000016933"/>
    </source>
</evidence>
<evidence type="ECO:0000313" key="1">
    <source>
        <dbReference type="EMBL" id="EME43744.1"/>
    </source>
</evidence>
<keyword evidence="2" id="KW-1185">Reference proteome</keyword>
<dbReference type="HOGENOM" id="CLU_1927548_0_0_1"/>
<dbReference type="AlphaFoldDB" id="N1PMU7"/>
<dbReference type="Proteomes" id="UP000016933">
    <property type="component" value="Unassembled WGS sequence"/>
</dbReference>
<accession>N1PMU7</accession>
<reference evidence="1 2" key="2">
    <citation type="journal article" date="2012" name="PLoS Pathog.">
        <title>Diverse lifestyles and strategies of plant pathogenesis encoded in the genomes of eighteen Dothideomycetes fungi.</title>
        <authorList>
            <person name="Ohm R.A."/>
            <person name="Feau N."/>
            <person name="Henrissat B."/>
            <person name="Schoch C.L."/>
            <person name="Horwitz B.A."/>
            <person name="Barry K.W."/>
            <person name="Condon B.J."/>
            <person name="Copeland A.C."/>
            <person name="Dhillon B."/>
            <person name="Glaser F."/>
            <person name="Hesse C.N."/>
            <person name="Kosti I."/>
            <person name="LaButti K."/>
            <person name="Lindquist E.A."/>
            <person name="Lucas S."/>
            <person name="Salamov A.A."/>
            <person name="Bradshaw R.E."/>
            <person name="Ciuffetti L."/>
            <person name="Hamelin R.C."/>
            <person name="Kema G.H.J."/>
            <person name="Lawrence C."/>
            <person name="Scott J.A."/>
            <person name="Spatafora J.W."/>
            <person name="Turgeon B.G."/>
            <person name="de Wit P.J.G.M."/>
            <person name="Zhong S."/>
            <person name="Goodwin S.B."/>
            <person name="Grigoriev I.V."/>
        </authorList>
    </citation>
    <scope>NUCLEOTIDE SEQUENCE [LARGE SCALE GENOMIC DNA]</scope>
    <source>
        <strain evidence="2">NZE10 / CBS 128990</strain>
    </source>
</reference>
<name>N1PMU7_DOTSN</name>
<gene>
    <name evidence="1" type="ORF">DOTSEDRAFT_71558</name>
</gene>
<sequence length="131" mass="14416">MSAWATAHDVDVLSRLLRIDYTRTLANRPAAVFPCHPFGKELSSVTSNLADIAASHLTRQEWDATNHAQGHALWYHGDHFLNELLYLMIGHEALSNGFVAAVALGGDLERGIRDCASILRNLAVSSDAYWS</sequence>
<organism evidence="1 2">
    <name type="scientific">Dothistroma septosporum (strain NZE10 / CBS 128990)</name>
    <name type="common">Red band needle blight fungus</name>
    <name type="synonym">Mycosphaerella pini</name>
    <dbReference type="NCBI Taxonomy" id="675120"/>
    <lineage>
        <taxon>Eukaryota</taxon>
        <taxon>Fungi</taxon>
        <taxon>Dikarya</taxon>
        <taxon>Ascomycota</taxon>
        <taxon>Pezizomycotina</taxon>
        <taxon>Dothideomycetes</taxon>
        <taxon>Dothideomycetidae</taxon>
        <taxon>Mycosphaerellales</taxon>
        <taxon>Mycosphaerellaceae</taxon>
        <taxon>Dothistroma</taxon>
    </lineage>
</organism>
<dbReference type="EMBL" id="KB446539">
    <property type="protein sequence ID" value="EME43744.1"/>
    <property type="molecule type" value="Genomic_DNA"/>
</dbReference>